<protein>
    <recommendedName>
        <fullName evidence="3">Integrase zinc-binding domain-containing protein</fullName>
    </recommendedName>
</protein>
<dbReference type="EMBL" id="JARK01000582">
    <property type="protein sequence ID" value="EYC35793.1"/>
    <property type="molecule type" value="Genomic_DNA"/>
</dbReference>
<sequence>MAMFIAAKLAKFVRNQMRIKFDSILFFSKLQIALFWIYSKKGLKTFVKNRVQFIHNTVNDLRTNNTKVKFHFVITNDNPADYATRGLTATDCAHHTWWNGPSSVLTPEEQWPNRNMDFSDLTFDDEEEANSEFKTPTVCKGSFTSVIPYRRINKYNKLVKIVGIVLKFPRKRVYDRISREGKIRLDVTLQLNRIEPSRNTTLDDVQQAEHFITRHHYKENVSELNRYTQDRNLKLFSDKDGIFRAITRMKNSRLQHDAKNPVLLLPKHPLSQMILEKHHRKLRHGGVPHAIVPVRGKYIMLKPRQIAESVLR</sequence>
<name>A0A016W9T6_9BILA</name>
<dbReference type="OrthoDB" id="5854426at2759"/>
<gene>
    <name evidence="1" type="primary">Acey_s0982.g3282</name>
    <name evidence="1" type="ORF">Y032_0982g3282</name>
</gene>
<accession>A0A016W9T6</accession>
<keyword evidence="2" id="KW-1185">Reference proteome</keyword>
<dbReference type="PANTHER" id="PTHR47331">
    <property type="entry name" value="PHD-TYPE DOMAIN-CONTAINING PROTEIN"/>
    <property type="match status" value="1"/>
</dbReference>
<evidence type="ECO:0000313" key="2">
    <source>
        <dbReference type="Proteomes" id="UP000024635"/>
    </source>
</evidence>
<dbReference type="STRING" id="53326.A0A016W9T6"/>
<evidence type="ECO:0000313" key="1">
    <source>
        <dbReference type="EMBL" id="EYC35793.1"/>
    </source>
</evidence>
<dbReference type="PANTHER" id="PTHR47331:SF5">
    <property type="entry name" value="RIBONUCLEASE H"/>
    <property type="match status" value="1"/>
</dbReference>
<dbReference type="AlphaFoldDB" id="A0A016W9T6"/>
<comment type="caution">
    <text evidence="1">The sequence shown here is derived from an EMBL/GenBank/DDBJ whole genome shotgun (WGS) entry which is preliminary data.</text>
</comment>
<proteinExistence type="predicted"/>
<organism evidence="1 2">
    <name type="scientific">Ancylostoma ceylanicum</name>
    <dbReference type="NCBI Taxonomy" id="53326"/>
    <lineage>
        <taxon>Eukaryota</taxon>
        <taxon>Metazoa</taxon>
        <taxon>Ecdysozoa</taxon>
        <taxon>Nematoda</taxon>
        <taxon>Chromadorea</taxon>
        <taxon>Rhabditida</taxon>
        <taxon>Rhabditina</taxon>
        <taxon>Rhabditomorpha</taxon>
        <taxon>Strongyloidea</taxon>
        <taxon>Ancylostomatidae</taxon>
        <taxon>Ancylostomatinae</taxon>
        <taxon>Ancylostoma</taxon>
    </lineage>
</organism>
<reference evidence="2" key="1">
    <citation type="journal article" date="2015" name="Nat. Genet.">
        <title>The genome and transcriptome of the zoonotic hookworm Ancylostoma ceylanicum identify infection-specific gene families.</title>
        <authorList>
            <person name="Schwarz E.M."/>
            <person name="Hu Y."/>
            <person name="Antoshechkin I."/>
            <person name="Miller M.M."/>
            <person name="Sternberg P.W."/>
            <person name="Aroian R.V."/>
        </authorList>
    </citation>
    <scope>NUCLEOTIDE SEQUENCE</scope>
    <source>
        <strain evidence="2">HY135</strain>
    </source>
</reference>
<evidence type="ECO:0008006" key="3">
    <source>
        <dbReference type="Google" id="ProtNLM"/>
    </source>
</evidence>
<dbReference type="Proteomes" id="UP000024635">
    <property type="component" value="Unassembled WGS sequence"/>
</dbReference>